<evidence type="ECO:0000259" key="2">
    <source>
        <dbReference type="Pfam" id="PF01464"/>
    </source>
</evidence>
<dbReference type="Proteomes" id="UP000019593">
    <property type="component" value="Chromosome"/>
</dbReference>
<accession>W8SST0</accession>
<dbReference type="SUPFAM" id="SSF53955">
    <property type="entry name" value="Lysozyme-like"/>
    <property type="match status" value="1"/>
</dbReference>
<gene>
    <name evidence="3" type="ORF">roselon_03327</name>
</gene>
<dbReference type="PATRIC" id="fig|1294273.3.peg.3285"/>
<dbReference type="KEGG" id="red:roselon_03327"/>
<comment type="similarity">
    <text evidence="1">Belongs to the virb1 family.</text>
</comment>
<evidence type="ECO:0000313" key="3">
    <source>
        <dbReference type="EMBL" id="AHM05585.1"/>
    </source>
</evidence>
<dbReference type="InterPro" id="IPR008258">
    <property type="entry name" value="Transglycosylase_SLT_dom_1"/>
</dbReference>
<proteinExistence type="inferred from homology"/>
<sequence length="218" mass="23343">MDSARRLGGTPRCLQQFRDKMMRAILLAALAVLGLTGCSLAPLGATEADPTEFVMRWDHRPEAPAWTEASLAMLDVGAPAGHLPDLVPADIEAWCPAYTEGTRAEREAFWVGLLSTLARHESTWNPQAVGGGGRWFGLVQISPATARHYGCNATSGDALRNGEANLACALRIWAETVPRDGVVASGRGGVAADWGPFVQAEKREDMRGWVSAQPFCTG</sequence>
<dbReference type="CDD" id="cd00442">
    <property type="entry name" value="Lyz-like"/>
    <property type="match status" value="1"/>
</dbReference>
<evidence type="ECO:0000256" key="1">
    <source>
        <dbReference type="ARBA" id="ARBA00009387"/>
    </source>
</evidence>
<dbReference type="AlphaFoldDB" id="W8SST0"/>
<evidence type="ECO:0000313" key="4">
    <source>
        <dbReference type="Proteomes" id="UP000019593"/>
    </source>
</evidence>
<dbReference type="Pfam" id="PF01464">
    <property type="entry name" value="SLT"/>
    <property type="match status" value="1"/>
</dbReference>
<dbReference type="Gene3D" id="1.10.530.10">
    <property type="match status" value="1"/>
</dbReference>
<dbReference type="STRING" id="1294273.roselon_03327"/>
<dbReference type="eggNOG" id="COG0741">
    <property type="taxonomic scope" value="Bacteria"/>
</dbReference>
<organism evidence="3 4">
    <name type="scientific">Roseicyclus elongatus DSM 19469</name>
    <dbReference type="NCBI Taxonomy" id="1294273"/>
    <lineage>
        <taxon>Bacteria</taxon>
        <taxon>Pseudomonadati</taxon>
        <taxon>Pseudomonadota</taxon>
        <taxon>Alphaproteobacteria</taxon>
        <taxon>Rhodobacterales</taxon>
        <taxon>Roseobacteraceae</taxon>
        <taxon>Roseicyclus</taxon>
    </lineage>
</organism>
<protein>
    <recommendedName>
        <fullName evidence="2">Transglycosylase SLT domain-containing protein</fullName>
    </recommendedName>
</protein>
<dbReference type="HOGENOM" id="CLU_079068_1_0_5"/>
<dbReference type="InterPro" id="IPR023346">
    <property type="entry name" value="Lysozyme-like_dom_sf"/>
</dbReference>
<reference evidence="3 4" key="1">
    <citation type="submission" date="2013-03" db="EMBL/GenBank/DDBJ databases">
        <authorList>
            <person name="Fiebig A."/>
            <person name="Goeker M."/>
            <person name="Klenk H.-P.P."/>
        </authorList>
    </citation>
    <scope>NUCLEOTIDE SEQUENCE [LARGE SCALE GENOMIC DNA]</scope>
    <source>
        <strain evidence="4">DSM 19469</strain>
    </source>
</reference>
<dbReference type="EMBL" id="CP004372">
    <property type="protein sequence ID" value="AHM05585.1"/>
    <property type="molecule type" value="Genomic_DNA"/>
</dbReference>
<name>W8SST0_9RHOB</name>
<keyword evidence="4" id="KW-1185">Reference proteome</keyword>
<feature type="domain" description="Transglycosylase SLT" evidence="2">
    <location>
        <begin position="104"/>
        <end position="172"/>
    </location>
</feature>